<reference evidence="2" key="1">
    <citation type="submission" date="2013-10" db="EMBL/GenBank/DDBJ databases">
        <title>Genomic analysis of the causative agents of coccidiosis in chickens.</title>
        <authorList>
            <person name="Reid A.J."/>
            <person name="Blake D."/>
            <person name="Billington K."/>
            <person name="Browne H."/>
            <person name="Dunn M."/>
            <person name="Hung S."/>
            <person name="Kawahara F."/>
            <person name="Miranda-Saavedra D."/>
            <person name="Mourier T."/>
            <person name="Nagra H."/>
            <person name="Otto T.D."/>
            <person name="Rawlings N."/>
            <person name="Sanchez A."/>
            <person name="Sanders M."/>
            <person name="Subramaniam C."/>
            <person name="Tay Y."/>
            <person name="Dear P."/>
            <person name="Doerig C."/>
            <person name="Gruber A."/>
            <person name="Parkinson J."/>
            <person name="Shirley M."/>
            <person name="Wan K.L."/>
            <person name="Berriman M."/>
            <person name="Tomley F."/>
            <person name="Pain A."/>
        </authorList>
    </citation>
    <scope>NUCLEOTIDE SEQUENCE [LARGE SCALE GENOMIC DNA]</scope>
    <source>
        <strain evidence="2">Houghton</strain>
    </source>
</reference>
<dbReference type="GO" id="GO:0005829">
    <property type="term" value="C:cytosol"/>
    <property type="evidence" value="ECO:0007669"/>
    <property type="project" value="TreeGrafter"/>
</dbReference>
<feature type="chain" id="PRO_5004669729" evidence="1">
    <location>
        <begin position="25"/>
        <end position="299"/>
    </location>
</feature>
<reference evidence="2" key="2">
    <citation type="submission" date="2013-10" db="EMBL/GenBank/DDBJ databases">
        <authorList>
            <person name="Aslett M."/>
        </authorList>
    </citation>
    <scope>NUCLEOTIDE SEQUENCE [LARGE SCALE GENOMIC DNA]</scope>
    <source>
        <strain evidence="2">Houghton</strain>
    </source>
</reference>
<dbReference type="AlphaFoldDB" id="U6GAP3"/>
<dbReference type="OrthoDB" id="27226at2759"/>
<keyword evidence="3" id="KW-1185">Reference proteome</keyword>
<accession>U6GAP3</accession>
<keyword evidence="1" id="KW-0732">Signal</keyword>
<sequence length="299" mass="31939">MALSRVCMRLPLIFAAFFVLPAFADVQKTSFPRRTRPIQLIVVDVDGTLTTPEGVFARQNIEGFILAKTLGITVAFATGKDPKATEDAIGFDTLEAIGYFGFPGVFVNGAYVVDGDGNIISDGPLTCSQKERLLTSFATHGLDNVSFGKTPPGPVLGLRNPTYTLFYRAVVKADPAKIDEVLPLLKEEFDGELGFARWAASAFSAYRSEFNKGSGLLQLASCLSIDSGDVLALGNADNDLPMFKEAGVAVSVGDGEDIAKEAADYVTVESSEGALLAVVQEIMKLGYYPLASQQAKETE</sequence>
<dbReference type="Proteomes" id="UP000018050">
    <property type="component" value="Unassembled WGS sequence"/>
</dbReference>
<dbReference type="Pfam" id="PF08282">
    <property type="entry name" value="Hydrolase_3"/>
    <property type="match status" value="2"/>
</dbReference>
<dbReference type="PANTHER" id="PTHR10000:SF8">
    <property type="entry name" value="HAD SUPERFAMILY HYDROLASE-LIKE, TYPE 3"/>
    <property type="match status" value="1"/>
</dbReference>
<dbReference type="VEuPathDB" id="ToxoDB:EAH_00022560"/>
<dbReference type="SUPFAM" id="SSF56784">
    <property type="entry name" value="HAD-like"/>
    <property type="match status" value="1"/>
</dbReference>
<dbReference type="OMA" id="GHENAES"/>
<gene>
    <name evidence="2" type="ORF">EAH_00022560</name>
</gene>
<dbReference type="GO" id="GO:0000287">
    <property type="term" value="F:magnesium ion binding"/>
    <property type="evidence" value="ECO:0007669"/>
    <property type="project" value="TreeGrafter"/>
</dbReference>
<dbReference type="PANTHER" id="PTHR10000">
    <property type="entry name" value="PHOSPHOSERINE PHOSPHATASE"/>
    <property type="match status" value="1"/>
</dbReference>
<proteinExistence type="predicted"/>
<dbReference type="EMBL" id="HG670584">
    <property type="protein sequence ID" value="CDI77200.1"/>
    <property type="molecule type" value="Genomic_DNA"/>
</dbReference>
<protein>
    <submittedName>
        <fullName evidence="2">Uncharacterized protein</fullName>
    </submittedName>
</protein>
<dbReference type="PRINTS" id="PR00119">
    <property type="entry name" value="CATATPASE"/>
</dbReference>
<organism evidence="2 3">
    <name type="scientific">Eimeria acervulina</name>
    <name type="common">Coccidian parasite</name>
    <dbReference type="NCBI Taxonomy" id="5801"/>
    <lineage>
        <taxon>Eukaryota</taxon>
        <taxon>Sar</taxon>
        <taxon>Alveolata</taxon>
        <taxon>Apicomplexa</taxon>
        <taxon>Conoidasida</taxon>
        <taxon>Coccidia</taxon>
        <taxon>Eucoccidiorida</taxon>
        <taxon>Eimeriorina</taxon>
        <taxon>Eimeriidae</taxon>
        <taxon>Eimeria</taxon>
    </lineage>
</organism>
<dbReference type="RefSeq" id="XP_013252395.1">
    <property type="nucleotide sequence ID" value="XM_013396941.1"/>
</dbReference>
<feature type="signal peptide" evidence="1">
    <location>
        <begin position="1"/>
        <end position="24"/>
    </location>
</feature>
<name>U6GAP3_EIMAC</name>
<dbReference type="Gene3D" id="3.30.1240.10">
    <property type="match status" value="2"/>
</dbReference>
<evidence type="ECO:0000313" key="2">
    <source>
        <dbReference type="EMBL" id="CDI77200.1"/>
    </source>
</evidence>
<dbReference type="InterPro" id="IPR036412">
    <property type="entry name" value="HAD-like_sf"/>
</dbReference>
<dbReference type="GO" id="GO:0016791">
    <property type="term" value="F:phosphatase activity"/>
    <property type="evidence" value="ECO:0007669"/>
    <property type="project" value="TreeGrafter"/>
</dbReference>
<dbReference type="GeneID" id="25270326"/>
<evidence type="ECO:0000256" key="1">
    <source>
        <dbReference type="SAM" id="SignalP"/>
    </source>
</evidence>
<dbReference type="Gene3D" id="3.40.50.1000">
    <property type="entry name" value="HAD superfamily/HAD-like"/>
    <property type="match status" value="2"/>
</dbReference>
<evidence type="ECO:0000313" key="3">
    <source>
        <dbReference type="Proteomes" id="UP000018050"/>
    </source>
</evidence>
<dbReference type="InterPro" id="IPR023214">
    <property type="entry name" value="HAD_sf"/>
</dbReference>